<evidence type="ECO:0000259" key="1">
    <source>
        <dbReference type="PROSITE" id="PS50041"/>
    </source>
</evidence>
<dbReference type="SUPFAM" id="SSF56436">
    <property type="entry name" value="C-type lectin-like"/>
    <property type="match status" value="1"/>
</dbReference>
<feature type="domain" description="C-type lectin" evidence="1">
    <location>
        <begin position="17"/>
        <end position="136"/>
    </location>
</feature>
<dbReference type="InterPro" id="IPR001304">
    <property type="entry name" value="C-type_lectin-like"/>
</dbReference>
<sequence>MSNFTNFRILAPLVYQRSSLSVYFGTVANQEDFADAEDECMRIGGHLPSISNAFENAVVQNAVQKQLGTNFGGKIIIGYSNLINKGFSWSDGNPSTYTNWAPGEPVTAVVGVAWMDFLTGWWNTAAPFATSHFICALPSYRISC</sequence>
<dbReference type="PROSITE" id="PS50041">
    <property type="entry name" value="C_TYPE_LECTIN_2"/>
    <property type="match status" value="1"/>
</dbReference>
<keyword evidence="3" id="KW-1185">Reference proteome</keyword>
<evidence type="ECO:0000313" key="3">
    <source>
        <dbReference type="Proteomes" id="UP001176961"/>
    </source>
</evidence>
<dbReference type="PANTHER" id="PTHR22803">
    <property type="entry name" value="MANNOSE, PHOSPHOLIPASE, LECTIN RECEPTOR RELATED"/>
    <property type="match status" value="1"/>
</dbReference>
<dbReference type="InterPro" id="IPR016186">
    <property type="entry name" value="C-type_lectin-like/link_sf"/>
</dbReference>
<evidence type="ECO:0000313" key="2">
    <source>
        <dbReference type="EMBL" id="CAJ0590480.1"/>
    </source>
</evidence>
<dbReference type="SMART" id="SM00034">
    <property type="entry name" value="CLECT"/>
    <property type="match status" value="1"/>
</dbReference>
<organism evidence="2 3">
    <name type="scientific">Cylicocyclus nassatus</name>
    <name type="common">Nematode worm</name>
    <dbReference type="NCBI Taxonomy" id="53992"/>
    <lineage>
        <taxon>Eukaryota</taxon>
        <taxon>Metazoa</taxon>
        <taxon>Ecdysozoa</taxon>
        <taxon>Nematoda</taxon>
        <taxon>Chromadorea</taxon>
        <taxon>Rhabditida</taxon>
        <taxon>Rhabditina</taxon>
        <taxon>Rhabditomorpha</taxon>
        <taxon>Strongyloidea</taxon>
        <taxon>Strongylidae</taxon>
        <taxon>Cylicocyclus</taxon>
    </lineage>
</organism>
<comment type="caution">
    <text evidence="2">The sequence shown here is derived from an EMBL/GenBank/DDBJ whole genome shotgun (WGS) entry which is preliminary data.</text>
</comment>
<dbReference type="AlphaFoldDB" id="A0AA36DNS7"/>
<dbReference type="CDD" id="cd00037">
    <property type="entry name" value="CLECT"/>
    <property type="match status" value="1"/>
</dbReference>
<dbReference type="InterPro" id="IPR050111">
    <property type="entry name" value="C-type_lectin/snaclec_domain"/>
</dbReference>
<dbReference type="Gene3D" id="3.10.100.10">
    <property type="entry name" value="Mannose-Binding Protein A, subunit A"/>
    <property type="match status" value="1"/>
</dbReference>
<accession>A0AA36DNS7</accession>
<dbReference type="Proteomes" id="UP001176961">
    <property type="component" value="Unassembled WGS sequence"/>
</dbReference>
<proteinExistence type="predicted"/>
<reference evidence="2" key="1">
    <citation type="submission" date="2023-07" db="EMBL/GenBank/DDBJ databases">
        <authorList>
            <consortium name="CYATHOMIX"/>
        </authorList>
    </citation>
    <scope>NUCLEOTIDE SEQUENCE</scope>
    <source>
        <strain evidence="2">N/A</strain>
    </source>
</reference>
<gene>
    <name evidence="2" type="ORF">CYNAS_LOCUS2463</name>
</gene>
<dbReference type="EMBL" id="CATQJL010000001">
    <property type="protein sequence ID" value="CAJ0590480.1"/>
    <property type="molecule type" value="Genomic_DNA"/>
</dbReference>
<dbReference type="InterPro" id="IPR016187">
    <property type="entry name" value="CTDL_fold"/>
</dbReference>
<protein>
    <recommendedName>
        <fullName evidence="1">C-type lectin domain-containing protein</fullName>
    </recommendedName>
</protein>
<name>A0AA36DNS7_CYLNA</name>
<dbReference type="Pfam" id="PF00059">
    <property type="entry name" value="Lectin_C"/>
    <property type="match status" value="1"/>
</dbReference>